<evidence type="ECO:0000313" key="6">
    <source>
        <dbReference type="EMBL" id="RUO43815.1"/>
    </source>
</evidence>
<evidence type="ECO:0000256" key="4">
    <source>
        <dbReference type="ARBA" id="ARBA00023136"/>
    </source>
</evidence>
<evidence type="ECO:0000256" key="3">
    <source>
        <dbReference type="ARBA" id="ARBA00022989"/>
    </source>
</evidence>
<keyword evidence="7" id="KW-1185">Reference proteome</keyword>
<dbReference type="InterPro" id="IPR052719">
    <property type="entry name" value="CvpA-like"/>
</dbReference>
<comment type="subcellular location">
    <subcellularLocation>
        <location evidence="1">Membrane</location>
        <topology evidence="1">Multi-pass membrane protein</topology>
    </subcellularLocation>
</comment>
<feature type="transmembrane region" description="Helical" evidence="5">
    <location>
        <begin position="64"/>
        <end position="87"/>
    </location>
</feature>
<dbReference type="RefSeq" id="WP_126756203.1">
    <property type="nucleotide sequence ID" value="NZ_PIPQ01000001.1"/>
</dbReference>
<feature type="transmembrane region" description="Helical" evidence="5">
    <location>
        <begin position="99"/>
        <end position="119"/>
    </location>
</feature>
<evidence type="ECO:0000256" key="5">
    <source>
        <dbReference type="SAM" id="Phobius"/>
    </source>
</evidence>
<dbReference type="Proteomes" id="UP000286976">
    <property type="component" value="Unassembled WGS sequence"/>
</dbReference>
<evidence type="ECO:0000256" key="1">
    <source>
        <dbReference type="ARBA" id="ARBA00004141"/>
    </source>
</evidence>
<accession>A0A432X8R0</accession>
<sequence length="166" mass="18460">MIWIDYAIVGVIALSVLISLIRGFVKEALSLAVWIGAFFVSSIFYSDLAEFLTGFEDPMVRNGLAVAILFICTLVVGAMLTYIVGQLVQKTGLSGTDRLLGVVFGGLRGILIVSALLFMMDAFTPLSNEDWWKNAVLIPHFEIYIQWFFDYLQNSSSFLQSTEIRG</sequence>
<dbReference type="EMBL" id="PIPQ01000001">
    <property type="protein sequence ID" value="RUO43815.1"/>
    <property type="molecule type" value="Genomic_DNA"/>
</dbReference>
<protein>
    <submittedName>
        <fullName evidence="6">Bacteriocin production protein</fullName>
    </submittedName>
</protein>
<dbReference type="PANTHER" id="PTHR36926">
    <property type="entry name" value="COLICIN V PRODUCTION PROTEIN"/>
    <property type="match status" value="1"/>
</dbReference>
<gene>
    <name evidence="6" type="ORF">CWE15_01035</name>
</gene>
<dbReference type="PANTHER" id="PTHR36926:SF1">
    <property type="entry name" value="COLICIN V PRODUCTION PROTEIN"/>
    <property type="match status" value="1"/>
</dbReference>
<keyword evidence="2 5" id="KW-0812">Transmembrane</keyword>
<dbReference type="AlphaFoldDB" id="A0A432X8R0"/>
<reference evidence="6 7" key="1">
    <citation type="journal article" date="2011" name="Front. Microbiol.">
        <title>Genomic signatures of strain selection and enhancement in Bacillus atrophaeus var. globigii, a historical biowarfare simulant.</title>
        <authorList>
            <person name="Gibbons H.S."/>
            <person name="Broomall S.M."/>
            <person name="McNew L.A."/>
            <person name="Daligault H."/>
            <person name="Chapman C."/>
            <person name="Bruce D."/>
            <person name="Karavis M."/>
            <person name="Krepps M."/>
            <person name="McGregor P.A."/>
            <person name="Hong C."/>
            <person name="Park K.H."/>
            <person name="Akmal A."/>
            <person name="Feldman A."/>
            <person name="Lin J.S."/>
            <person name="Chang W.E."/>
            <person name="Higgs B.W."/>
            <person name="Demirev P."/>
            <person name="Lindquist J."/>
            <person name="Liem A."/>
            <person name="Fochler E."/>
            <person name="Read T.D."/>
            <person name="Tapia R."/>
            <person name="Johnson S."/>
            <person name="Bishop-Lilly K.A."/>
            <person name="Detter C."/>
            <person name="Han C."/>
            <person name="Sozhamannan S."/>
            <person name="Rosenzweig C.N."/>
            <person name="Skowronski E.W."/>
        </authorList>
    </citation>
    <scope>NUCLEOTIDE SEQUENCE [LARGE SCALE GENOMIC DNA]</scope>
    <source>
        <strain evidence="6 7">AIT1</strain>
    </source>
</reference>
<dbReference type="GO" id="GO:0016020">
    <property type="term" value="C:membrane"/>
    <property type="evidence" value="ECO:0007669"/>
    <property type="project" value="UniProtKB-SubCell"/>
</dbReference>
<keyword evidence="3 5" id="KW-1133">Transmembrane helix</keyword>
<name>A0A432X8R0_9GAMM</name>
<evidence type="ECO:0000256" key="2">
    <source>
        <dbReference type="ARBA" id="ARBA00022692"/>
    </source>
</evidence>
<evidence type="ECO:0000313" key="7">
    <source>
        <dbReference type="Proteomes" id="UP000286976"/>
    </source>
</evidence>
<feature type="transmembrane region" description="Helical" evidence="5">
    <location>
        <begin position="32"/>
        <end position="52"/>
    </location>
</feature>
<dbReference type="OrthoDB" id="9810601at2"/>
<keyword evidence="4 5" id="KW-0472">Membrane</keyword>
<dbReference type="GO" id="GO:0009403">
    <property type="term" value="P:toxin biosynthetic process"/>
    <property type="evidence" value="ECO:0007669"/>
    <property type="project" value="InterPro"/>
</dbReference>
<dbReference type="Pfam" id="PF02674">
    <property type="entry name" value="Colicin_V"/>
    <property type="match status" value="1"/>
</dbReference>
<organism evidence="6 7">
    <name type="scientific">Aliidiomarina taiwanensis</name>
    <dbReference type="NCBI Taxonomy" id="946228"/>
    <lineage>
        <taxon>Bacteria</taxon>
        <taxon>Pseudomonadati</taxon>
        <taxon>Pseudomonadota</taxon>
        <taxon>Gammaproteobacteria</taxon>
        <taxon>Alteromonadales</taxon>
        <taxon>Idiomarinaceae</taxon>
        <taxon>Aliidiomarina</taxon>
    </lineage>
</organism>
<dbReference type="InterPro" id="IPR003825">
    <property type="entry name" value="Colicin-V_CvpA"/>
</dbReference>
<feature type="transmembrane region" description="Helical" evidence="5">
    <location>
        <begin position="6"/>
        <end position="25"/>
    </location>
</feature>
<comment type="caution">
    <text evidence="6">The sequence shown here is derived from an EMBL/GenBank/DDBJ whole genome shotgun (WGS) entry which is preliminary data.</text>
</comment>
<proteinExistence type="predicted"/>